<comment type="similarity">
    <text evidence="1 4">Belongs to the glycosyl hydrolase 26 family.</text>
</comment>
<dbReference type="STRING" id="35622.SAMN04489764_1554"/>
<evidence type="ECO:0000256" key="3">
    <source>
        <dbReference type="ARBA" id="ARBA00023295"/>
    </source>
</evidence>
<dbReference type="PANTHER" id="PTHR40079:SF4">
    <property type="entry name" value="GH26 DOMAIN-CONTAINING PROTEIN-RELATED"/>
    <property type="match status" value="1"/>
</dbReference>
<feature type="active site" description="Proton donor" evidence="4">
    <location>
        <position position="176"/>
    </location>
</feature>
<dbReference type="Proteomes" id="UP000217103">
    <property type="component" value="Unassembled WGS sequence"/>
</dbReference>
<dbReference type="PANTHER" id="PTHR40079">
    <property type="entry name" value="MANNAN ENDO-1,4-BETA-MANNOSIDASE E-RELATED"/>
    <property type="match status" value="1"/>
</dbReference>
<evidence type="ECO:0000256" key="5">
    <source>
        <dbReference type="SAM" id="Phobius"/>
    </source>
</evidence>
<evidence type="ECO:0000313" key="7">
    <source>
        <dbReference type="EMBL" id="SDQ65451.1"/>
    </source>
</evidence>
<dbReference type="GO" id="GO:0006080">
    <property type="term" value="P:substituted mannan metabolic process"/>
    <property type="evidence" value="ECO:0007669"/>
    <property type="project" value="InterPro"/>
</dbReference>
<dbReference type="OrthoDB" id="9816550at2"/>
<dbReference type="PROSITE" id="PS51764">
    <property type="entry name" value="GH26"/>
    <property type="match status" value="1"/>
</dbReference>
<dbReference type="EMBL" id="FNKK01000002">
    <property type="protein sequence ID" value="SDQ65451.1"/>
    <property type="molecule type" value="Genomic_DNA"/>
</dbReference>
<evidence type="ECO:0000256" key="2">
    <source>
        <dbReference type="ARBA" id="ARBA00022801"/>
    </source>
</evidence>
<dbReference type="InterPro" id="IPR000805">
    <property type="entry name" value="Glyco_hydro_26"/>
</dbReference>
<dbReference type="AlphaFoldDB" id="A0A1H1CMF0"/>
<dbReference type="InterPro" id="IPR022790">
    <property type="entry name" value="GH26_dom"/>
</dbReference>
<dbReference type="GO" id="GO:0016985">
    <property type="term" value="F:mannan endo-1,4-beta-mannosidase activity"/>
    <property type="evidence" value="ECO:0007669"/>
    <property type="project" value="InterPro"/>
</dbReference>
<keyword evidence="3 4" id="KW-0326">Glycosidase</keyword>
<evidence type="ECO:0000256" key="4">
    <source>
        <dbReference type="PROSITE-ProRule" id="PRU01100"/>
    </source>
</evidence>
<feature type="domain" description="GH26" evidence="6">
    <location>
        <begin position="40"/>
        <end position="339"/>
    </location>
</feature>
<protein>
    <submittedName>
        <fullName evidence="7">Glycosyl hydrolase family 26</fullName>
    </submittedName>
</protein>
<organism evidence="7 8">
    <name type="scientific">Thermostaphylospora chromogena</name>
    <dbReference type="NCBI Taxonomy" id="35622"/>
    <lineage>
        <taxon>Bacteria</taxon>
        <taxon>Bacillati</taxon>
        <taxon>Actinomycetota</taxon>
        <taxon>Actinomycetes</taxon>
        <taxon>Streptosporangiales</taxon>
        <taxon>Thermomonosporaceae</taxon>
        <taxon>Thermostaphylospora</taxon>
    </lineage>
</organism>
<evidence type="ECO:0000313" key="8">
    <source>
        <dbReference type="Proteomes" id="UP000217103"/>
    </source>
</evidence>
<gene>
    <name evidence="7" type="ORF">SAMN04489764_1554</name>
</gene>
<keyword evidence="2 4" id="KW-0378">Hydrolase</keyword>
<dbReference type="Pfam" id="PF02156">
    <property type="entry name" value="Glyco_hydro_26"/>
    <property type="match status" value="1"/>
</dbReference>
<keyword evidence="5" id="KW-1133">Transmembrane helix</keyword>
<dbReference type="SUPFAM" id="SSF51445">
    <property type="entry name" value="(Trans)glycosidases"/>
    <property type="match status" value="1"/>
</dbReference>
<dbReference type="Gene3D" id="3.20.20.80">
    <property type="entry name" value="Glycosidases"/>
    <property type="match status" value="1"/>
</dbReference>
<accession>A0A1H1CMF0</accession>
<keyword evidence="5" id="KW-0472">Membrane</keyword>
<keyword evidence="5" id="KW-0812">Transmembrane</keyword>
<sequence length="353" mass="39825">MAPLPPATGGPPHLAASEAARPRRRGVVIVALVAFVAVLTAAIVLATHLLTSDDDAPFVPEEGAWWGMYVPPPGDGSSLYRAVTEMESMLGRRLDIVFTYHDMSTSDSGLLIKGDEPRLGEERILLLSWEAKIWSENRDLHWRDIADGVYDASVIDPQAERIKAYGKRVMLGFDGEMERKTGSGSPEDYVAAYRHIHDRFEELGVDNVVWVWAVTGYSEYRDRWKSFYPGHEYVDWISYDPYNFGPCRDAPWQSFEQTLRPTYEWFQANGFADKPIIIGEYGTEADPDRPDAKAAWYRDIPRVLPSMPNIKALLQWNAVLEDQRACDFRLQGPGVLEAFAEAGRSPYLNQPIP</sequence>
<evidence type="ECO:0000256" key="1">
    <source>
        <dbReference type="ARBA" id="ARBA00007754"/>
    </source>
</evidence>
<dbReference type="RefSeq" id="WP_093258419.1">
    <property type="nucleotide sequence ID" value="NZ_FNKK01000002.1"/>
</dbReference>
<name>A0A1H1CMF0_9ACTN</name>
<feature type="transmembrane region" description="Helical" evidence="5">
    <location>
        <begin position="27"/>
        <end position="50"/>
    </location>
</feature>
<reference evidence="7 8" key="1">
    <citation type="submission" date="2016-10" db="EMBL/GenBank/DDBJ databases">
        <authorList>
            <person name="de Groot N.N."/>
        </authorList>
    </citation>
    <scope>NUCLEOTIDE SEQUENCE [LARGE SCALE GENOMIC DNA]</scope>
    <source>
        <strain evidence="7 8">DSM 43794</strain>
    </source>
</reference>
<evidence type="ECO:0000259" key="6">
    <source>
        <dbReference type="PROSITE" id="PS51764"/>
    </source>
</evidence>
<keyword evidence="8" id="KW-1185">Reference proteome</keyword>
<dbReference type="InterPro" id="IPR017853">
    <property type="entry name" value="GH"/>
</dbReference>
<proteinExistence type="inferred from homology"/>
<feature type="active site" description="Nucleophile" evidence="4">
    <location>
        <position position="280"/>
    </location>
</feature>